<evidence type="ECO:0000313" key="2">
    <source>
        <dbReference type="EMBL" id="SQC20366.1"/>
    </source>
</evidence>
<gene>
    <name evidence="2" type="ORF">NCTC9645_01549</name>
</gene>
<accession>A0A2X3D795</accession>
<dbReference type="NCBIfam" id="TIGR02675">
    <property type="entry name" value="tape_meas_nterm"/>
    <property type="match status" value="1"/>
</dbReference>
<dbReference type="AlphaFoldDB" id="A0A2X3D795"/>
<protein>
    <submittedName>
        <fullName evidence="2">Phage tape measure protein</fullName>
    </submittedName>
</protein>
<dbReference type="Proteomes" id="UP000250675">
    <property type="component" value="Unassembled WGS sequence"/>
</dbReference>
<dbReference type="InterPro" id="IPR013491">
    <property type="entry name" value="Tape_meas_N"/>
</dbReference>
<dbReference type="Pfam" id="PF20155">
    <property type="entry name" value="TMP_3"/>
    <property type="match status" value="1"/>
</dbReference>
<reference evidence="2 3" key="1">
    <citation type="submission" date="2018-06" db="EMBL/GenBank/DDBJ databases">
        <authorList>
            <consortium name="Pathogen Informatics"/>
            <person name="Doyle S."/>
        </authorList>
    </citation>
    <scope>NUCLEOTIDE SEQUENCE [LARGE SCALE GENOMIC DNA]</scope>
    <source>
        <strain evidence="2 3">NCTC9645</strain>
    </source>
</reference>
<dbReference type="EMBL" id="UASO01000004">
    <property type="protein sequence ID" value="SQC20366.1"/>
    <property type="molecule type" value="Genomic_DNA"/>
</dbReference>
<sequence>MANETGQRIASTAELYTRMARSLKGSATQTELLQVTSTINKAAIVSGATAEESTNAIIQLSQGLASGTLRGEEFNSVSEQMPRIMEMLEKSLGKPVANCARWLSKGCSPRRWFSRP</sequence>
<proteinExistence type="predicted"/>
<feature type="domain" description="Tape measure protein N-terminal" evidence="1">
    <location>
        <begin position="1"/>
        <end position="106"/>
    </location>
</feature>
<name>A0A2X3D795_KLEPN</name>
<evidence type="ECO:0000313" key="3">
    <source>
        <dbReference type="Proteomes" id="UP000250675"/>
    </source>
</evidence>
<evidence type="ECO:0000259" key="1">
    <source>
        <dbReference type="Pfam" id="PF20155"/>
    </source>
</evidence>
<organism evidence="2 3">
    <name type="scientific">Klebsiella pneumoniae</name>
    <dbReference type="NCBI Taxonomy" id="573"/>
    <lineage>
        <taxon>Bacteria</taxon>
        <taxon>Pseudomonadati</taxon>
        <taxon>Pseudomonadota</taxon>
        <taxon>Gammaproteobacteria</taxon>
        <taxon>Enterobacterales</taxon>
        <taxon>Enterobacteriaceae</taxon>
        <taxon>Klebsiella/Raoultella group</taxon>
        <taxon>Klebsiella</taxon>
        <taxon>Klebsiella pneumoniae complex</taxon>
    </lineage>
</organism>